<dbReference type="PANTHER" id="PTHR42834">
    <property type="entry name" value="ENDONUCLEASE/EXONUCLEASE/PHOSPHATASE FAMILY PROTEIN (AFU_ORTHOLOGUE AFUA_3G09210)"/>
    <property type="match status" value="1"/>
</dbReference>
<dbReference type="InterPro" id="IPR036691">
    <property type="entry name" value="Endo/exonu/phosph_ase_sf"/>
</dbReference>
<keyword evidence="3" id="KW-1185">Reference proteome</keyword>
<reference evidence="3" key="1">
    <citation type="submission" date="2015-12" db="EMBL/GenBank/DDBJ databases">
        <title>Complete genome sequence of Lutibacter profundus strain LP1.</title>
        <authorList>
            <person name="Wissuwa J."/>
            <person name="Le Moine Bauer S."/>
            <person name="Stokke R."/>
            <person name="Dahle H."/>
            <person name="Steen I.H."/>
        </authorList>
    </citation>
    <scope>NUCLEOTIDE SEQUENCE [LARGE SCALE GENOMIC DNA]</scope>
    <source>
        <strain evidence="3">LP1</strain>
    </source>
</reference>
<dbReference type="AlphaFoldDB" id="A0A0X8G6Y6"/>
<dbReference type="RefSeq" id="WP_068208331.1">
    <property type="nucleotide sequence ID" value="NZ_CP013355.1"/>
</dbReference>
<proteinExistence type="predicted"/>
<dbReference type="PATRIC" id="fig|1622118.3.peg.1614"/>
<dbReference type="PANTHER" id="PTHR42834:SF1">
    <property type="entry name" value="ENDONUCLEASE_EXONUCLEASE_PHOSPHATASE FAMILY PROTEIN (AFU_ORTHOLOGUE AFUA_3G09210)"/>
    <property type="match status" value="1"/>
</dbReference>
<dbReference type="EMBL" id="CP013355">
    <property type="protein sequence ID" value="AMC11163.1"/>
    <property type="molecule type" value="Genomic_DNA"/>
</dbReference>
<gene>
    <name evidence="2" type="ORF">Lupro_07810</name>
</gene>
<evidence type="ECO:0000313" key="3">
    <source>
        <dbReference type="Proteomes" id="UP000059672"/>
    </source>
</evidence>
<dbReference type="GO" id="GO:0004519">
    <property type="term" value="F:endonuclease activity"/>
    <property type="evidence" value="ECO:0007669"/>
    <property type="project" value="UniProtKB-KW"/>
</dbReference>
<keyword evidence="2" id="KW-0255">Endonuclease</keyword>
<name>A0A0X8G6Y6_9FLAO</name>
<sequence length="323" mass="37868">MFSYFKSTGRIKQAYTIAFYNLENLFDTKDNPTTLDDDFTPKGRKNWNYKRYKNKIRKLGNVIAQLGTNKSFYAPAIVGVVEVENQKVLEDLVASKNLKNHQYGIVHYDSPDERGIDVALLYKKEFFELLHSETFPLYLEDEQGNRDYTRDILLVKGNLNGELIYVLVNHWPSRRSGEDLTEEKRIKAAQLATQITAGIISKNANAKIIIMGDFNDNPSNISVKKHLVNNTFYNPMERLINTGNRTLNYKKTWLLFDQIIFSKNFFNNEKEKHSFKYAAVFDRYFLKEWKGKYKGNPFRTYIGKWYQGGFSDHFPVYVYLKKN</sequence>
<evidence type="ECO:0000313" key="2">
    <source>
        <dbReference type="EMBL" id="AMC11163.1"/>
    </source>
</evidence>
<dbReference type="InterPro" id="IPR005135">
    <property type="entry name" value="Endo/exonuclease/phosphatase"/>
</dbReference>
<dbReference type="SUPFAM" id="SSF56219">
    <property type="entry name" value="DNase I-like"/>
    <property type="match status" value="1"/>
</dbReference>
<protein>
    <submittedName>
        <fullName evidence="2">Endonuclease</fullName>
    </submittedName>
</protein>
<dbReference type="Pfam" id="PF19580">
    <property type="entry name" value="Exo_endo_phos_3"/>
    <property type="match status" value="1"/>
</dbReference>
<organism evidence="2 3">
    <name type="scientific">Lutibacter profundi</name>
    <dbReference type="NCBI Taxonomy" id="1622118"/>
    <lineage>
        <taxon>Bacteria</taxon>
        <taxon>Pseudomonadati</taxon>
        <taxon>Bacteroidota</taxon>
        <taxon>Flavobacteriia</taxon>
        <taxon>Flavobacteriales</taxon>
        <taxon>Flavobacteriaceae</taxon>
        <taxon>Lutibacter</taxon>
    </lineage>
</organism>
<feature type="domain" description="Endonuclease/exonuclease/phosphatase" evidence="1">
    <location>
        <begin position="16"/>
        <end position="322"/>
    </location>
</feature>
<dbReference type="KEGG" id="lut:Lupro_07810"/>
<dbReference type="STRING" id="1622118.Lupro_07810"/>
<dbReference type="Proteomes" id="UP000059672">
    <property type="component" value="Chromosome"/>
</dbReference>
<dbReference type="Gene3D" id="3.60.10.10">
    <property type="entry name" value="Endonuclease/exonuclease/phosphatase"/>
    <property type="match status" value="1"/>
</dbReference>
<dbReference type="OrthoDB" id="9802724at2"/>
<keyword evidence="2" id="KW-0378">Hydrolase</keyword>
<accession>A0A0X8G6Y6</accession>
<reference evidence="2 3" key="2">
    <citation type="journal article" date="2016" name="Int. J. Syst. Evol. Microbiol.">
        <title>Lutibacter profundi sp. nov., isolated from a deep-sea hydrothermal system on the Arctic Mid-Ocean Ridge and emended description of the genus Lutibacter.</title>
        <authorList>
            <person name="Le Moine Bauer S."/>
            <person name="Roalkvam I."/>
            <person name="Steen I.H."/>
            <person name="Dahle H."/>
        </authorList>
    </citation>
    <scope>NUCLEOTIDE SEQUENCE [LARGE SCALE GENOMIC DNA]</scope>
    <source>
        <strain evidence="2 3">LP1</strain>
    </source>
</reference>
<evidence type="ECO:0000259" key="1">
    <source>
        <dbReference type="Pfam" id="PF19580"/>
    </source>
</evidence>
<keyword evidence="2" id="KW-0540">Nuclease</keyword>